<sequence>MPRLRAAVSASVDALQRDLLQSSNPASQTRARAVLAQLRKYGSSPLATQPLALEEVLLLLQPSLTEWELGRGDNLSPSELAAFHALTTFGVHMQGVTMPMHTPNQSFASSCGRFYAQSESKSSKPRFDAMMVSSDDTARLIHIRSLVTLLRGINQGFDYGWFAQDLRVLLSPTQSQDQYHRRQGVLLRWGRDFATGAYTSANS</sequence>
<evidence type="ECO:0000313" key="2">
    <source>
        <dbReference type="Proteomes" id="UP000000492"/>
    </source>
</evidence>
<dbReference type="AlphaFoldDB" id="F8E3A3"/>
<dbReference type="EMBL" id="CP002857">
    <property type="protein sequence ID" value="AEI10429.1"/>
    <property type="molecule type" value="Genomic_DNA"/>
</dbReference>
<dbReference type="InterPro" id="IPR013382">
    <property type="entry name" value="CRISPR-assoc_prot_Cse2"/>
</dbReference>
<organism evidence="1 2">
    <name type="scientific">Corynebacterium resistens (strain DSM 45100 / JCM 12819 / GTC 2026 / SICGH 158)</name>
    <dbReference type="NCBI Taxonomy" id="662755"/>
    <lineage>
        <taxon>Bacteria</taxon>
        <taxon>Bacillati</taxon>
        <taxon>Actinomycetota</taxon>
        <taxon>Actinomycetes</taxon>
        <taxon>Mycobacteriales</taxon>
        <taxon>Corynebacteriaceae</taxon>
        <taxon>Corynebacterium</taxon>
    </lineage>
</organism>
<evidence type="ECO:0000313" key="1">
    <source>
        <dbReference type="EMBL" id="AEI10429.1"/>
    </source>
</evidence>
<dbReference type="CDD" id="cd09731">
    <property type="entry name" value="Cse2_I-E"/>
    <property type="match status" value="1"/>
</dbReference>
<protein>
    <submittedName>
        <fullName evidence="1">CRISPR-associated protein</fullName>
    </submittedName>
</protein>
<accession>F8E3A3</accession>
<dbReference type="Gene3D" id="1.10.520.40">
    <property type="entry name" value="CRISPR-associated protein Cse2"/>
    <property type="match status" value="1"/>
</dbReference>
<dbReference type="eggNOG" id="ENOG5033037">
    <property type="taxonomic scope" value="Bacteria"/>
</dbReference>
<reference evidence="1 2" key="1">
    <citation type="journal article" date="2012" name="BMC Genomics">
        <title>Complete genome sequence, lifestyle, and multi-drug resistance of the human pathogen Corynebacterium resistens DSM 45100 isolated from blood samples of a leukemia patient.</title>
        <authorList>
            <person name="Schroder J."/>
            <person name="Maus I."/>
            <person name="Meyer K."/>
            <person name="Wordemann S."/>
            <person name="Blom J."/>
            <person name="Jaenicke S."/>
            <person name="Schneider J."/>
            <person name="Trost E."/>
            <person name="Tauch A."/>
        </authorList>
    </citation>
    <scope>NUCLEOTIDE SEQUENCE [LARGE SCALE GENOMIC DNA]</scope>
    <source>
        <strain evidence="2">DSM 45100 / JCM 12819 / CCUG 50093 / GTC 2026 / SICGH 158</strain>
    </source>
</reference>
<dbReference type="KEGG" id="crd:CRES_2076"/>
<dbReference type="HOGENOM" id="CLU_081588_0_0_11"/>
<proteinExistence type="predicted"/>
<dbReference type="NCBIfam" id="TIGR02548">
    <property type="entry name" value="casB_cse2"/>
    <property type="match status" value="1"/>
</dbReference>
<gene>
    <name evidence="1" type="primary">casE</name>
    <name evidence="1" type="ordered locus">CRES_2076</name>
</gene>
<dbReference type="Proteomes" id="UP000000492">
    <property type="component" value="Chromosome"/>
</dbReference>
<name>F8E3A3_CORRG</name>
<dbReference type="STRING" id="662755.CRES_2076"/>
<dbReference type="Pfam" id="PF09485">
    <property type="entry name" value="CRISPR_Cse2"/>
    <property type="match status" value="1"/>
</dbReference>
<dbReference type="InterPro" id="IPR038287">
    <property type="entry name" value="Cse2_sf"/>
</dbReference>
<keyword evidence="2" id="KW-1185">Reference proteome</keyword>